<dbReference type="InterPro" id="IPR043476">
    <property type="entry name" value="Yro2-like_7TM"/>
</dbReference>
<dbReference type="RefSeq" id="XP_014171098.1">
    <property type="nucleotide sequence ID" value="XM_014315623.1"/>
</dbReference>
<evidence type="ECO:0000256" key="5">
    <source>
        <dbReference type="ARBA" id="ARBA00023136"/>
    </source>
</evidence>
<dbReference type="InParanoid" id="F0XL58"/>
<dbReference type="InterPro" id="IPR001425">
    <property type="entry name" value="Arc/bac/fun_rhodopsins"/>
</dbReference>
<dbReference type="SUPFAM" id="SSF81321">
    <property type="entry name" value="Family A G protein-coupled receptor-like"/>
    <property type="match status" value="1"/>
</dbReference>
<dbReference type="SMART" id="SM01021">
    <property type="entry name" value="Bac_rhodopsin"/>
    <property type="match status" value="1"/>
</dbReference>
<dbReference type="HOGENOM" id="CLU_054785_2_0_1"/>
<evidence type="ECO:0000256" key="6">
    <source>
        <dbReference type="SAM" id="Phobius"/>
    </source>
</evidence>
<keyword evidence="4 6" id="KW-1133">Transmembrane helix</keyword>
<keyword evidence="8" id="KW-1185">Reference proteome</keyword>
<proteinExistence type="inferred from homology"/>
<dbReference type="GeneID" id="25981698"/>
<feature type="transmembrane region" description="Helical" evidence="6">
    <location>
        <begin position="105"/>
        <end position="123"/>
    </location>
</feature>
<protein>
    <submittedName>
        <fullName evidence="7">Heat shock protein 30</fullName>
    </submittedName>
</protein>
<comment type="similarity">
    <text evidence="2">Belongs to the archaeal/bacterial/fungal opsin family.</text>
</comment>
<dbReference type="OrthoDB" id="536545at2759"/>
<evidence type="ECO:0000313" key="7">
    <source>
        <dbReference type="EMBL" id="EFX01616.1"/>
    </source>
</evidence>
<dbReference type="eggNOG" id="ENOG502QQVQ">
    <property type="taxonomic scope" value="Eukaryota"/>
</dbReference>
<evidence type="ECO:0000256" key="1">
    <source>
        <dbReference type="ARBA" id="ARBA00004141"/>
    </source>
</evidence>
<feature type="transmembrane region" description="Helical" evidence="6">
    <location>
        <begin position="30"/>
        <end position="51"/>
    </location>
</feature>
<feature type="transmembrane region" description="Helical" evidence="6">
    <location>
        <begin position="190"/>
        <end position="211"/>
    </location>
</feature>
<sequence length="288" mass="32042">MAVITFRSNDALRINPPSGDQHLTVNGSDWLWTVFAIYACSFIVVVLHSFFARAGEKVFHYIYGIALLVGSIAYFTMASDFGWIAISNLENKDFAATRQMFYAKFINWVVLFPSVALSLGLMSGVSWATIIYHIFLAWTWIIAYLATSVVATTYKWGYYTVGTVVWILLAFGTLYEGLRAARRVGIVRDYCILAGWTNLLWLLYPIAFGVSDAGNKIGVTASFIFYGILDVLLIPGLTFLTLTLARNWDYNKLNIVFTQYGRVPIANGEFAEKAQVPAPAPLTDSAAV</sequence>
<gene>
    <name evidence="7" type="ORF">CMQ_8082</name>
</gene>
<comment type="subcellular location">
    <subcellularLocation>
        <location evidence="1">Membrane</location>
        <topology evidence="1">Multi-pass membrane protein</topology>
    </subcellularLocation>
</comment>
<feature type="transmembrane region" description="Helical" evidence="6">
    <location>
        <begin position="58"/>
        <end position="85"/>
    </location>
</feature>
<evidence type="ECO:0000313" key="8">
    <source>
        <dbReference type="Proteomes" id="UP000007796"/>
    </source>
</evidence>
<accession>F0XL58</accession>
<dbReference type="EMBL" id="GL629788">
    <property type="protein sequence ID" value="EFX01616.1"/>
    <property type="molecule type" value="Genomic_DNA"/>
</dbReference>
<dbReference type="PANTHER" id="PTHR28286:SF1">
    <property type="entry name" value="30 KDA HEAT SHOCK PROTEIN-RELATED"/>
    <property type="match status" value="1"/>
</dbReference>
<reference evidence="7 8" key="1">
    <citation type="journal article" date="2011" name="Proc. Natl. Acad. Sci. U.S.A.">
        <title>Genome and transcriptome analyses of the mountain pine beetle-fungal symbiont Grosmannia clavigera, a lodgepole pine pathogen.</title>
        <authorList>
            <person name="DiGuistini S."/>
            <person name="Wang Y."/>
            <person name="Liao N.Y."/>
            <person name="Taylor G."/>
            <person name="Tanguay P."/>
            <person name="Feau N."/>
            <person name="Henrissat B."/>
            <person name="Chan S.K."/>
            <person name="Hesse-Orce U."/>
            <person name="Alamouti S.M."/>
            <person name="Tsui C.K.M."/>
            <person name="Docking R.T."/>
            <person name="Levasseur A."/>
            <person name="Haridas S."/>
            <person name="Robertson G."/>
            <person name="Birol I."/>
            <person name="Holt R.A."/>
            <person name="Marra M.A."/>
            <person name="Hamelin R.C."/>
            <person name="Hirst M."/>
            <person name="Jones S.J.M."/>
            <person name="Bohlmann J."/>
            <person name="Breuil C."/>
        </authorList>
    </citation>
    <scope>NUCLEOTIDE SEQUENCE [LARGE SCALE GENOMIC DNA]</scope>
    <source>
        <strain evidence="8">kw1407 / UAMH 11150</strain>
    </source>
</reference>
<keyword evidence="3 6" id="KW-0812">Transmembrane</keyword>
<dbReference type="Proteomes" id="UP000007796">
    <property type="component" value="Unassembled WGS sequence"/>
</dbReference>
<dbReference type="Gene3D" id="1.20.1070.10">
    <property type="entry name" value="Rhodopsin 7-helix transmembrane proteins"/>
    <property type="match status" value="1"/>
</dbReference>
<dbReference type="AlphaFoldDB" id="F0XL58"/>
<dbReference type="PANTHER" id="PTHR28286">
    <property type="match status" value="1"/>
</dbReference>
<dbReference type="PRINTS" id="PR00251">
    <property type="entry name" value="BACTRLOPSIN"/>
</dbReference>
<evidence type="ECO:0000256" key="3">
    <source>
        <dbReference type="ARBA" id="ARBA00022692"/>
    </source>
</evidence>
<evidence type="ECO:0000256" key="4">
    <source>
        <dbReference type="ARBA" id="ARBA00022989"/>
    </source>
</evidence>
<dbReference type="GO" id="GO:0005886">
    <property type="term" value="C:plasma membrane"/>
    <property type="evidence" value="ECO:0007669"/>
    <property type="project" value="TreeGrafter"/>
</dbReference>
<feature type="transmembrane region" description="Helical" evidence="6">
    <location>
        <begin position="156"/>
        <end position="178"/>
    </location>
</feature>
<keyword evidence="5 6" id="KW-0472">Membrane</keyword>
<feature type="transmembrane region" description="Helical" evidence="6">
    <location>
        <begin position="130"/>
        <end position="150"/>
    </location>
</feature>
<dbReference type="CDD" id="cd15239">
    <property type="entry name" value="7tm_YRO2_fungal-like"/>
    <property type="match status" value="1"/>
</dbReference>
<dbReference type="FunCoup" id="F0XL58">
    <property type="interactions" value="57"/>
</dbReference>
<feature type="transmembrane region" description="Helical" evidence="6">
    <location>
        <begin position="223"/>
        <end position="245"/>
    </location>
</feature>
<organism evidence="8">
    <name type="scientific">Grosmannia clavigera (strain kw1407 / UAMH 11150)</name>
    <name type="common">Blue stain fungus</name>
    <name type="synonym">Graphiocladiella clavigera</name>
    <dbReference type="NCBI Taxonomy" id="655863"/>
    <lineage>
        <taxon>Eukaryota</taxon>
        <taxon>Fungi</taxon>
        <taxon>Dikarya</taxon>
        <taxon>Ascomycota</taxon>
        <taxon>Pezizomycotina</taxon>
        <taxon>Sordariomycetes</taxon>
        <taxon>Sordariomycetidae</taxon>
        <taxon>Ophiostomatales</taxon>
        <taxon>Ophiostomataceae</taxon>
        <taxon>Leptographium</taxon>
    </lineage>
</organism>
<name>F0XL58_GROCL</name>
<keyword evidence="7" id="KW-0346">Stress response</keyword>
<evidence type="ECO:0000256" key="2">
    <source>
        <dbReference type="ARBA" id="ARBA00008130"/>
    </source>
</evidence>
<dbReference type="GO" id="GO:0005783">
    <property type="term" value="C:endoplasmic reticulum"/>
    <property type="evidence" value="ECO:0007669"/>
    <property type="project" value="TreeGrafter"/>
</dbReference>